<organism evidence="9 10">
    <name type="scientific">Parafrankia irregularis</name>
    <dbReference type="NCBI Taxonomy" id="795642"/>
    <lineage>
        <taxon>Bacteria</taxon>
        <taxon>Bacillati</taxon>
        <taxon>Actinomycetota</taxon>
        <taxon>Actinomycetes</taxon>
        <taxon>Frankiales</taxon>
        <taxon>Frankiaceae</taxon>
        <taxon>Parafrankia</taxon>
    </lineage>
</organism>
<dbReference type="GO" id="GO:0005737">
    <property type="term" value="C:cytoplasm"/>
    <property type="evidence" value="ECO:0007669"/>
    <property type="project" value="TreeGrafter"/>
</dbReference>
<evidence type="ECO:0000313" key="9">
    <source>
        <dbReference type="EMBL" id="CUU59630.1"/>
    </source>
</evidence>
<dbReference type="InterPro" id="IPR010071">
    <property type="entry name" value="AA_adenyl_dom"/>
</dbReference>
<dbReference type="GO" id="GO:0031177">
    <property type="term" value="F:phosphopantetheine binding"/>
    <property type="evidence" value="ECO:0007669"/>
    <property type="project" value="InterPro"/>
</dbReference>
<dbReference type="GO" id="GO:0003824">
    <property type="term" value="F:catalytic activity"/>
    <property type="evidence" value="ECO:0007669"/>
    <property type="project" value="InterPro"/>
</dbReference>
<dbReference type="PROSITE" id="PS00012">
    <property type="entry name" value="PHOSPHOPANTETHEINE"/>
    <property type="match status" value="1"/>
</dbReference>
<evidence type="ECO:0000256" key="5">
    <source>
        <dbReference type="ARBA" id="ARBA00022737"/>
    </source>
</evidence>
<name>A0A0S4QX34_9ACTN</name>
<dbReference type="RefSeq" id="WP_165615844.1">
    <property type="nucleotide sequence ID" value="NZ_FAOZ01000030.1"/>
</dbReference>
<dbReference type="PANTHER" id="PTHR45527">
    <property type="entry name" value="NONRIBOSOMAL PEPTIDE SYNTHETASE"/>
    <property type="match status" value="1"/>
</dbReference>
<dbReference type="InterPro" id="IPR025110">
    <property type="entry name" value="AMP-bd_C"/>
</dbReference>
<dbReference type="NCBIfam" id="TIGR01720">
    <property type="entry name" value="NRPS-para261"/>
    <property type="match status" value="1"/>
</dbReference>
<evidence type="ECO:0000259" key="8">
    <source>
        <dbReference type="PROSITE" id="PS50075"/>
    </source>
</evidence>
<dbReference type="GO" id="GO:0044550">
    <property type="term" value="P:secondary metabolite biosynthetic process"/>
    <property type="evidence" value="ECO:0007669"/>
    <property type="project" value="TreeGrafter"/>
</dbReference>
<feature type="domain" description="Carrier" evidence="8">
    <location>
        <begin position="1024"/>
        <end position="1098"/>
    </location>
</feature>
<dbReference type="InterPro" id="IPR020845">
    <property type="entry name" value="AMP-binding_CS"/>
</dbReference>
<dbReference type="SUPFAM" id="SSF52777">
    <property type="entry name" value="CoA-dependent acyltransferases"/>
    <property type="match status" value="4"/>
</dbReference>
<dbReference type="FunFam" id="2.30.38.10:FF:000001">
    <property type="entry name" value="Non-ribosomal peptide synthetase PvdI"/>
    <property type="match status" value="1"/>
</dbReference>
<dbReference type="InterPro" id="IPR000873">
    <property type="entry name" value="AMP-dep_synth/lig_dom"/>
</dbReference>
<feature type="region of interest" description="Disordered" evidence="7">
    <location>
        <begin position="21"/>
        <end position="43"/>
    </location>
</feature>
<dbReference type="GO" id="GO:0008610">
    <property type="term" value="P:lipid biosynthetic process"/>
    <property type="evidence" value="ECO:0007669"/>
    <property type="project" value="UniProtKB-ARBA"/>
</dbReference>
<dbReference type="SMART" id="SM00823">
    <property type="entry name" value="PKS_PP"/>
    <property type="match status" value="1"/>
</dbReference>
<dbReference type="InterPro" id="IPR001242">
    <property type="entry name" value="Condensation_dom"/>
</dbReference>
<feature type="compositionally biased region" description="Low complexity" evidence="7">
    <location>
        <begin position="643"/>
        <end position="652"/>
    </location>
</feature>
<keyword evidence="10" id="KW-1185">Reference proteome</keyword>
<comment type="cofactor">
    <cofactor evidence="1">
        <name>pantetheine 4'-phosphate</name>
        <dbReference type="ChEBI" id="CHEBI:47942"/>
    </cofactor>
</comment>
<dbReference type="PROSITE" id="PS50075">
    <property type="entry name" value="CARRIER"/>
    <property type="match status" value="1"/>
</dbReference>
<evidence type="ECO:0000256" key="2">
    <source>
        <dbReference type="ARBA" id="ARBA00006432"/>
    </source>
</evidence>
<evidence type="ECO:0000313" key="10">
    <source>
        <dbReference type="Proteomes" id="UP000198802"/>
    </source>
</evidence>
<dbReference type="PROSITE" id="PS00455">
    <property type="entry name" value="AMP_BINDING"/>
    <property type="match status" value="1"/>
</dbReference>
<dbReference type="Gene3D" id="2.30.38.10">
    <property type="entry name" value="Luciferase, Domain 3"/>
    <property type="match status" value="1"/>
</dbReference>
<evidence type="ECO:0000256" key="6">
    <source>
        <dbReference type="ARBA" id="ARBA00023194"/>
    </source>
</evidence>
<evidence type="ECO:0000256" key="4">
    <source>
        <dbReference type="ARBA" id="ARBA00022553"/>
    </source>
</evidence>
<dbReference type="Gene3D" id="3.40.50.980">
    <property type="match status" value="2"/>
</dbReference>
<accession>A0A0S4QX34</accession>
<dbReference type="Pfam" id="PF13193">
    <property type="entry name" value="AMP-binding_C"/>
    <property type="match status" value="1"/>
</dbReference>
<dbReference type="InterPro" id="IPR045851">
    <property type="entry name" value="AMP-bd_C_sf"/>
</dbReference>
<dbReference type="FunFam" id="3.30.300.30:FF:000010">
    <property type="entry name" value="Enterobactin synthetase component F"/>
    <property type="match status" value="1"/>
</dbReference>
<dbReference type="Proteomes" id="UP000198802">
    <property type="component" value="Unassembled WGS sequence"/>
</dbReference>
<dbReference type="GO" id="GO:0043041">
    <property type="term" value="P:amino acid activation for nonribosomal peptide biosynthetic process"/>
    <property type="evidence" value="ECO:0007669"/>
    <property type="project" value="TreeGrafter"/>
</dbReference>
<dbReference type="GO" id="GO:0017000">
    <property type="term" value="P:antibiotic biosynthetic process"/>
    <property type="evidence" value="ECO:0007669"/>
    <property type="project" value="UniProtKB-KW"/>
</dbReference>
<dbReference type="EMBL" id="FAOZ01000030">
    <property type="protein sequence ID" value="CUU59630.1"/>
    <property type="molecule type" value="Genomic_DNA"/>
</dbReference>
<sequence length="1566" mass="164811">MSIDVRAEGLAATGPSAAERRLRAAADRRSGGGGIPSRQSADAPLSAAQRGVWIADAMLGNSGVYNLSHLVWLRGGLDPVRLRAALGAIVERHEILRTVFAGVDDPRQVVRAADGFELPLHDLEVLPEARRRAEAMRVAQAEAGRSFDPTEGPLFRAALIRVDAGTHLLVLSMHHLLADEWALGNLIAEANAFYNGAAVGDLAIQYGDFAAWQVARLADGLADRQLAYWREALADLPHTLDLPTDRPRGARPSHVGHRRALRLTAEEASAFRRLAADHGVTAFSAMTAVFALVLARHAGQRRFAFGTAVSARSRVETEPLIGLFANTVAIPLDVAPEAPADRLLRAVHASVVEALDHQDVAFDRVLGELGVPRSMGRHPVCQVLVQWAEDAAGGGWRLAGVEAEPVTLGHGSAKADVTLVGVGGGVGGADGIEFEIICERDLFEPETAELLLGHFATALRHLAARPATLVGDVPLATAEEQRRRETEWRGSLGDLALDATIPQLFDEIVARQPDAPALTSGDGATTLSYAELDAAADQLADRLRRLGTTVDACVGVAVARSVDMVVAMVAIAKAGGACLPLDPANPAERNALLIAERDPAVVIAGHAWQAALGDAAAGRAVIVLDDEGGRGRVTEEVRPEARTTTATTTASASATGSSLAHVCYTSGSTGTPKGVGITHRGIVRLTRGHHPAVYGPGQTAVLLAPIAFDVSLIELWGSLLNGARLVVPEPGRLDIPVVADLLRRHGITTLILITPVFHQIVQGDVDALAGVRHLLVGGDSMAAAALTTALRALPDLQVIACYGPTENTGITTSIDYVDPASVGTRVPIGRPTPHSTVHVLDEALRPVPAGVVGELYSGGHGLARGYLGHPAATAQRFLPDPFSAVPGARMYRTGDLVRWRTDGMLDFVGRIDGQVKIRGFRIELGEIETRLALHPGVAEAAVVARPDADGHKRLIAYIVAPPGARAPGAAEAKRFIQQALPEYMTPSAIVVLDRMPLTAHAKLDRDALPDPAGLPDSVAADRTAPRTAVEEILAGIWSRVLGVPEVGVHDGFFDLGGDSIQSIRIASEARRAGLVLASADIFDHPTIAELAETSVGSGPSGPAVDPDRGPAVDPEQGPVVGEVPLTPVQHWFTRQDYANGRFNQAVRLAWDTEPDPAALAGALDALLAHHDALRLRLTRSDGVWQQRVEAEEAENVLEVIDLDDTAPGDQEAAILAAAARAQDTISAADGPLVRAVLFRGAEAGPQLVLAIHHLAVDTVSWGILLEDLATAHADVAAGRQPSLPAKTTSFQRWSKALSAHARSAGFDAEAAFWADYLVGDDDEGRLPADRPAGSNTVADEATVGVDLTEDETSALLRRMPAAHGAQAVEVLLTALATTLSGWTGAAAHVIDLEGHGREPVVPDAGLDVSRTVGWFTALHPVRLEPPASDDPVERLTAVRDQLRSIPHKGVGYGMARYLRGGVDGGDVPPSPARLVFNYHGQIAAGAGGADGAVRRLRAPAGPEIQGTALRPYRLEVTAAVVAGSLRVTWTYSSAQYDAATVASLADACRTELRALIATTTTTEIRR</sequence>
<dbReference type="Pfam" id="PF00550">
    <property type="entry name" value="PP-binding"/>
    <property type="match status" value="1"/>
</dbReference>
<dbReference type="SUPFAM" id="SSF47336">
    <property type="entry name" value="ACP-like"/>
    <property type="match status" value="1"/>
</dbReference>
<dbReference type="InterPro" id="IPR009081">
    <property type="entry name" value="PP-bd_ACP"/>
</dbReference>
<comment type="similarity">
    <text evidence="2">Belongs to the ATP-dependent AMP-binding enzyme family.</text>
</comment>
<evidence type="ECO:0000256" key="7">
    <source>
        <dbReference type="SAM" id="MobiDB-lite"/>
    </source>
</evidence>
<dbReference type="CDD" id="cd12117">
    <property type="entry name" value="A_NRPS_Srf_like"/>
    <property type="match status" value="1"/>
</dbReference>
<dbReference type="NCBIfam" id="TIGR01733">
    <property type="entry name" value="AA-adenyl-dom"/>
    <property type="match status" value="1"/>
</dbReference>
<feature type="region of interest" description="Disordered" evidence="7">
    <location>
        <begin position="1093"/>
        <end position="1113"/>
    </location>
</feature>
<keyword evidence="6" id="KW-0045">Antibiotic biosynthesis</keyword>
<feature type="compositionally biased region" description="Basic and acidic residues" evidence="7">
    <location>
        <begin position="21"/>
        <end position="30"/>
    </location>
</feature>
<evidence type="ECO:0000256" key="1">
    <source>
        <dbReference type="ARBA" id="ARBA00001957"/>
    </source>
</evidence>
<gene>
    <name evidence="9" type="ORF">Ga0074812_13010</name>
</gene>
<proteinExistence type="inferred from homology"/>
<keyword evidence="5" id="KW-0677">Repeat</keyword>
<evidence type="ECO:0000256" key="3">
    <source>
        <dbReference type="ARBA" id="ARBA00022450"/>
    </source>
</evidence>
<dbReference type="InterPro" id="IPR006162">
    <property type="entry name" value="Ppantetheine_attach_site"/>
</dbReference>
<dbReference type="CDD" id="cd19531">
    <property type="entry name" value="LCL_NRPS-like"/>
    <property type="match status" value="1"/>
</dbReference>
<feature type="compositionally biased region" description="Basic and acidic residues" evidence="7">
    <location>
        <begin position="632"/>
        <end position="641"/>
    </location>
</feature>
<dbReference type="InterPro" id="IPR036736">
    <property type="entry name" value="ACP-like_sf"/>
</dbReference>
<dbReference type="FunFam" id="1.10.1200.10:FF:000005">
    <property type="entry name" value="Nonribosomal peptide synthetase 1"/>
    <property type="match status" value="1"/>
</dbReference>
<dbReference type="Gene3D" id="3.30.559.10">
    <property type="entry name" value="Chloramphenicol acetyltransferase-like domain"/>
    <property type="match status" value="2"/>
</dbReference>
<dbReference type="SUPFAM" id="SSF56801">
    <property type="entry name" value="Acetyl-CoA synthetase-like"/>
    <property type="match status" value="1"/>
</dbReference>
<keyword evidence="4" id="KW-0597">Phosphoprotein</keyword>
<dbReference type="Gene3D" id="3.30.559.30">
    <property type="entry name" value="Nonribosomal peptide synthetase, condensation domain"/>
    <property type="match status" value="2"/>
</dbReference>
<keyword evidence="3" id="KW-0596">Phosphopantetheine</keyword>
<dbReference type="Gene3D" id="1.10.1200.10">
    <property type="entry name" value="ACP-like"/>
    <property type="match status" value="1"/>
</dbReference>
<dbReference type="CDD" id="cd19534">
    <property type="entry name" value="E_NRPS"/>
    <property type="match status" value="1"/>
</dbReference>
<protein>
    <submittedName>
        <fullName evidence="9">Non-ribosomal peptide synthase domain TIGR01720/amino acid adenylation domain-containing protein</fullName>
    </submittedName>
</protein>
<dbReference type="PANTHER" id="PTHR45527:SF1">
    <property type="entry name" value="FATTY ACID SYNTHASE"/>
    <property type="match status" value="1"/>
</dbReference>
<dbReference type="Pfam" id="PF00668">
    <property type="entry name" value="Condensation"/>
    <property type="match status" value="2"/>
</dbReference>
<dbReference type="InterPro" id="IPR010060">
    <property type="entry name" value="NRPS_synth"/>
</dbReference>
<dbReference type="Pfam" id="PF00501">
    <property type="entry name" value="AMP-binding"/>
    <property type="match status" value="1"/>
</dbReference>
<dbReference type="InterPro" id="IPR020806">
    <property type="entry name" value="PKS_PP-bd"/>
</dbReference>
<dbReference type="Gene3D" id="3.30.300.30">
    <property type="match status" value="1"/>
</dbReference>
<dbReference type="InterPro" id="IPR023213">
    <property type="entry name" value="CAT-like_dom_sf"/>
</dbReference>
<reference evidence="10" key="1">
    <citation type="submission" date="2015-11" db="EMBL/GenBank/DDBJ databases">
        <authorList>
            <person name="Varghese N."/>
        </authorList>
    </citation>
    <scope>NUCLEOTIDE SEQUENCE [LARGE SCALE GENOMIC DNA]</scope>
    <source>
        <strain evidence="10">DSM 45899</strain>
    </source>
</reference>
<feature type="region of interest" description="Disordered" evidence="7">
    <location>
        <begin position="632"/>
        <end position="652"/>
    </location>
</feature>